<feature type="binding site" evidence="8">
    <location>
        <position position="33"/>
    </location>
    <ligand>
        <name>Na(+)</name>
        <dbReference type="ChEBI" id="CHEBI:29101"/>
        <label>1</label>
    </ligand>
</feature>
<dbReference type="SUPFAM" id="SSF161070">
    <property type="entry name" value="SNF-like"/>
    <property type="match status" value="1"/>
</dbReference>
<feature type="transmembrane region" description="Helical" evidence="9">
    <location>
        <begin position="441"/>
        <end position="459"/>
    </location>
</feature>
<dbReference type="RefSeq" id="XP_034267712.1">
    <property type="nucleotide sequence ID" value="XM_034411821.2"/>
</dbReference>
<evidence type="ECO:0000256" key="5">
    <source>
        <dbReference type="ARBA" id="ARBA00022989"/>
    </source>
</evidence>
<dbReference type="GO" id="GO:0015293">
    <property type="term" value="F:symporter activity"/>
    <property type="evidence" value="ECO:0007669"/>
    <property type="project" value="UniProtKB-KW"/>
</dbReference>
<keyword evidence="5 9" id="KW-1133">Transmembrane helix</keyword>
<keyword evidence="8" id="KW-0479">Metal-binding</keyword>
<evidence type="ECO:0000256" key="1">
    <source>
        <dbReference type="ARBA" id="ARBA00004141"/>
    </source>
</evidence>
<keyword evidence="7" id="KW-0325">Glycoprotein</keyword>
<dbReference type="GO" id="GO:0006865">
    <property type="term" value="P:amino acid transport"/>
    <property type="evidence" value="ECO:0007669"/>
    <property type="project" value="TreeGrafter"/>
</dbReference>
<evidence type="ECO:0000256" key="8">
    <source>
        <dbReference type="PIRSR" id="PIRSR600175-1"/>
    </source>
</evidence>
<evidence type="ECO:0000256" key="2">
    <source>
        <dbReference type="ARBA" id="ARBA00022448"/>
    </source>
</evidence>
<dbReference type="GO" id="GO:0005886">
    <property type="term" value="C:plasma membrane"/>
    <property type="evidence" value="ECO:0007669"/>
    <property type="project" value="InterPro"/>
</dbReference>
<feature type="binding site" evidence="8">
    <location>
        <position position="31"/>
    </location>
    <ligand>
        <name>Na(+)</name>
        <dbReference type="ChEBI" id="CHEBI:29101"/>
        <label>1</label>
    </ligand>
</feature>
<keyword evidence="10" id="KW-1185">Reference proteome</keyword>
<dbReference type="PROSITE" id="PS50267">
    <property type="entry name" value="NA_NEUROTRAN_SYMP_3"/>
    <property type="match status" value="1"/>
</dbReference>
<protein>
    <submittedName>
        <fullName evidence="11">Sodium-dependent neutral amino acid transporter B(0)AT3-like isoform X1</fullName>
    </submittedName>
</protein>
<evidence type="ECO:0000256" key="6">
    <source>
        <dbReference type="ARBA" id="ARBA00023136"/>
    </source>
</evidence>
<dbReference type="Pfam" id="PF00209">
    <property type="entry name" value="SNF"/>
    <property type="match status" value="1"/>
</dbReference>
<proteinExistence type="predicted"/>
<dbReference type="PRINTS" id="PR00176">
    <property type="entry name" value="NANEUSMPORT"/>
</dbReference>
<dbReference type="InterPro" id="IPR000175">
    <property type="entry name" value="Na/ntran_symport"/>
</dbReference>
<dbReference type="GeneID" id="117662411"/>
<dbReference type="GO" id="GO:0046872">
    <property type="term" value="F:metal ion binding"/>
    <property type="evidence" value="ECO:0007669"/>
    <property type="project" value="UniProtKB-KW"/>
</dbReference>
<dbReference type="InParanoid" id="A0A6P9B8T4"/>
<feature type="transmembrane region" description="Helical" evidence="9">
    <location>
        <begin position="516"/>
        <end position="536"/>
    </location>
</feature>
<evidence type="ECO:0000313" key="11">
    <source>
        <dbReference type="RefSeq" id="XP_034267712.1"/>
    </source>
</evidence>
<feature type="transmembrane region" description="Helical" evidence="9">
    <location>
        <begin position="288"/>
        <end position="309"/>
    </location>
</feature>
<feature type="binding site" evidence="8">
    <location>
        <position position="262"/>
    </location>
    <ligand>
        <name>Na(+)</name>
        <dbReference type="ChEBI" id="CHEBI:29101"/>
        <label>1</label>
    </ligand>
</feature>
<evidence type="ECO:0000256" key="4">
    <source>
        <dbReference type="ARBA" id="ARBA00022847"/>
    </source>
</evidence>
<dbReference type="InterPro" id="IPR037272">
    <property type="entry name" value="SNS_sf"/>
</dbReference>
<dbReference type="OMA" id="KWISHEV"/>
<name>A0A6P9B8T4_PANGU</name>
<dbReference type="AlphaFoldDB" id="A0A6P9B8T4"/>
<reference evidence="11" key="1">
    <citation type="submission" date="2025-08" db="UniProtKB">
        <authorList>
            <consortium name="RefSeq"/>
        </authorList>
    </citation>
    <scope>IDENTIFICATION</scope>
    <source>
        <tissue evidence="11">Blood</tissue>
    </source>
</reference>
<sequence length="606" mass="68581">MSRVSLEGIITEDDKRPRWDNKIQYILSCIGFAVGFGNIWRFSYLCHIYGGGAFLIPYVIALVFEGIPIFHLELAIGQFLRKGSIGVWNHISPYLGGIGYACMMASFIIGLYYNMIIAWVLWYLGNSFKVPLPWSNCPDDPSKMELIKECELSSESNYFWYRYTLNISTDIAQTGPFVWWLIASLASSWIIVYLCTLKGIETSGKAIYVTIPFLYITLTIFLIYGLTLPGAIQGIIHLFTPDFTVLTNPRIWLDAASQCFFSLSLALGGHIAFSSYNPQKNDCQKDSVIIATANSLTSIYTSIAIFSILGFKATISYWDCLDGNIELLTTTFHLMKQSISRQNYTLWLESLLQAAPSRVSALKLQKCDLQHFLDKSASGPGLAFIVFTEAVTRMPGSQIWSILFFLMLFCLGLSSMFGLIQGILTPFIEIPLVSKYLRKEVSCGIICLSSFLLGLLFTTRSGSYWIEVFDSYGGSIPLLIISLFELYGIVHVYGLKRFCDDVEWMTGRPVHFYWKASWQFFSPVLMLSVLLSFVAVQRPSTYNAWNPSYEDFPSKQSKFYPRWVLVIGALLVLLPCIFIPTGTICHFKEVLLKKKEKHPCERTEGN</sequence>
<keyword evidence="8" id="KW-0915">Sodium</keyword>
<evidence type="ECO:0000256" key="7">
    <source>
        <dbReference type="ARBA" id="ARBA00023180"/>
    </source>
</evidence>
<feature type="transmembrane region" description="Helical" evidence="9">
    <location>
        <begin position="97"/>
        <end position="124"/>
    </location>
</feature>
<feature type="binding site" evidence="8">
    <location>
        <position position="294"/>
    </location>
    <ligand>
        <name>Na(+)</name>
        <dbReference type="ChEBI" id="CHEBI:29101"/>
        <label>1</label>
    </ligand>
</feature>
<dbReference type="KEGG" id="pgut:117662411"/>
<dbReference type="InterPro" id="IPR002438">
    <property type="entry name" value="Neutral_aa_SLC6"/>
</dbReference>
<dbReference type="PANTHER" id="PTHR11616:SF109">
    <property type="entry name" value="INACTIVE SODIUM-DEPENDENT NEUTRAL AMINO ACID TRANSPORTER B(0)AT3"/>
    <property type="match status" value="1"/>
</dbReference>
<feature type="transmembrane region" description="Helical" evidence="9">
    <location>
        <begin position="471"/>
        <end position="495"/>
    </location>
</feature>
<keyword evidence="6 9" id="KW-0472">Membrane</keyword>
<feature type="transmembrane region" description="Helical" evidence="9">
    <location>
        <begin position="255"/>
        <end position="276"/>
    </location>
</feature>
<feature type="binding site" evidence="8">
    <location>
        <position position="34"/>
    </location>
    <ligand>
        <name>Na(+)</name>
        <dbReference type="ChEBI" id="CHEBI:29101"/>
        <label>1</label>
    </ligand>
</feature>
<evidence type="ECO:0000313" key="10">
    <source>
        <dbReference type="Proteomes" id="UP001652622"/>
    </source>
</evidence>
<dbReference type="PANTHER" id="PTHR11616">
    <property type="entry name" value="SODIUM/CHLORIDE DEPENDENT TRANSPORTER"/>
    <property type="match status" value="1"/>
</dbReference>
<accession>A0A6P9B8T4</accession>
<feature type="transmembrane region" description="Helical" evidence="9">
    <location>
        <begin position="207"/>
        <end position="235"/>
    </location>
</feature>
<keyword evidence="4" id="KW-0769">Symport</keyword>
<feature type="transmembrane region" description="Helical" evidence="9">
    <location>
        <begin position="563"/>
        <end position="587"/>
    </location>
</feature>
<feature type="transmembrane region" description="Helical" evidence="9">
    <location>
        <begin position="177"/>
        <end position="195"/>
    </location>
</feature>
<feature type="transmembrane region" description="Helical" evidence="9">
    <location>
        <begin position="25"/>
        <end position="43"/>
    </location>
</feature>
<feature type="binding site" evidence="8">
    <location>
        <position position="411"/>
    </location>
    <ligand>
        <name>Na(+)</name>
        <dbReference type="ChEBI" id="CHEBI:29101"/>
        <label>1</label>
    </ligand>
</feature>
<dbReference type="Proteomes" id="UP001652622">
    <property type="component" value="Unplaced"/>
</dbReference>
<gene>
    <name evidence="11" type="primary">LOC117662411</name>
</gene>
<feature type="transmembrane region" description="Helical" evidence="9">
    <location>
        <begin position="399"/>
        <end position="420"/>
    </location>
</feature>
<dbReference type="PRINTS" id="PR01206">
    <property type="entry name" value="ORPHTRNSPORT"/>
</dbReference>
<evidence type="ECO:0000256" key="9">
    <source>
        <dbReference type="SAM" id="Phobius"/>
    </source>
</evidence>
<comment type="subcellular location">
    <subcellularLocation>
        <location evidence="1">Membrane</location>
        <topology evidence="1">Multi-pass membrane protein</topology>
    </subcellularLocation>
</comment>
<keyword evidence="2" id="KW-0813">Transport</keyword>
<organism evidence="10 11">
    <name type="scientific">Pantherophis guttatus</name>
    <name type="common">Corn snake</name>
    <name type="synonym">Elaphe guttata</name>
    <dbReference type="NCBI Taxonomy" id="94885"/>
    <lineage>
        <taxon>Eukaryota</taxon>
        <taxon>Metazoa</taxon>
        <taxon>Chordata</taxon>
        <taxon>Craniata</taxon>
        <taxon>Vertebrata</taxon>
        <taxon>Euteleostomi</taxon>
        <taxon>Lepidosauria</taxon>
        <taxon>Squamata</taxon>
        <taxon>Bifurcata</taxon>
        <taxon>Unidentata</taxon>
        <taxon>Episquamata</taxon>
        <taxon>Toxicofera</taxon>
        <taxon>Serpentes</taxon>
        <taxon>Colubroidea</taxon>
        <taxon>Colubridae</taxon>
        <taxon>Colubrinae</taxon>
        <taxon>Pantherophis</taxon>
    </lineage>
</organism>
<feature type="binding site" evidence="8">
    <location>
        <position position="38"/>
    </location>
    <ligand>
        <name>Na(+)</name>
        <dbReference type="ChEBI" id="CHEBI:29101"/>
        <label>1</label>
    </ligand>
</feature>
<dbReference type="GO" id="GO:0035725">
    <property type="term" value="P:sodium ion transmembrane transport"/>
    <property type="evidence" value="ECO:0007669"/>
    <property type="project" value="TreeGrafter"/>
</dbReference>
<feature type="binding site" evidence="8">
    <location>
        <position position="415"/>
    </location>
    <ligand>
        <name>Na(+)</name>
        <dbReference type="ChEBI" id="CHEBI:29101"/>
        <label>1</label>
    </ligand>
</feature>
<evidence type="ECO:0000256" key="3">
    <source>
        <dbReference type="ARBA" id="ARBA00022692"/>
    </source>
</evidence>
<keyword evidence="3 9" id="KW-0812">Transmembrane</keyword>
<feature type="transmembrane region" description="Helical" evidence="9">
    <location>
        <begin position="55"/>
        <end position="76"/>
    </location>
</feature>